<name>A0A399F2G4_9DEIN</name>
<evidence type="ECO:0000313" key="1">
    <source>
        <dbReference type="EMBL" id="RIH89032.1"/>
    </source>
</evidence>
<gene>
    <name evidence="1" type="ORF">Mlute_00441</name>
</gene>
<reference evidence="1 2" key="1">
    <citation type="submission" date="2018-08" db="EMBL/GenBank/DDBJ databases">
        <title>Meiothermus luteus KCTC 52599 genome sequencing project.</title>
        <authorList>
            <person name="Da Costa M.S."/>
            <person name="Albuquerque L."/>
            <person name="Raposo P."/>
            <person name="Froufe H.J.C."/>
            <person name="Barroso C.S."/>
            <person name="Egas C."/>
        </authorList>
    </citation>
    <scope>NUCLEOTIDE SEQUENCE [LARGE SCALE GENOMIC DNA]</scope>
    <source>
        <strain evidence="1 2">KCTC 52599</strain>
    </source>
</reference>
<dbReference type="Proteomes" id="UP000265800">
    <property type="component" value="Unassembled WGS sequence"/>
</dbReference>
<accession>A0A399F2G4</accession>
<organism evidence="1 2">
    <name type="scientific">Meiothermus luteus</name>
    <dbReference type="NCBI Taxonomy" id="2026184"/>
    <lineage>
        <taxon>Bacteria</taxon>
        <taxon>Thermotogati</taxon>
        <taxon>Deinococcota</taxon>
        <taxon>Deinococci</taxon>
        <taxon>Thermales</taxon>
        <taxon>Thermaceae</taxon>
        <taxon>Meiothermus</taxon>
    </lineage>
</organism>
<evidence type="ECO:0000313" key="2">
    <source>
        <dbReference type="Proteomes" id="UP000265800"/>
    </source>
</evidence>
<dbReference type="AlphaFoldDB" id="A0A399F2G4"/>
<dbReference type="EMBL" id="QWKZ01000008">
    <property type="protein sequence ID" value="RIH89032.1"/>
    <property type="molecule type" value="Genomic_DNA"/>
</dbReference>
<keyword evidence="2" id="KW-1185">Reference proteome</keyword>
<proteinExistence type="predicted"/>
<comment type="caution">
    <text evidence="1">The sequence shown here is derived from an EMBL/GenBank/DDBJ whole genome shotgun (WGS) entry which is preliminary data.</text>
</comment>
<sequence>MRRRAFLGLLLAGILVTGGGGKAPDGPPRAYSATAQVVALRPLEGGGCWVRVRLHQWVSLSQGFALGEIPQRGRFYVLWASSEGCVALQVAQAEAAGHIYYQAREAPRGGWRMSGVPAVPLGCAGP</sequence>
<protein>
    <submittedName>
        <fullName evidence="1">Uncharacterized protein</fullName>
    </submittedName>
</protein>
<dbReference type="RefSeq" id="WP_119359129.1">
    <property type="nucleotide sequence ID" value="NZ_QWKZ01000008.1"/>
</dbReference>
<dbReference type="OrthoDB" id="26269at2"/>